<organism evidence="1 2">
    <name type="scientific">Mycena venus</name>
    <dbReference type="NCBI Taxonomy" id="2733690"/>
    <lineage>
        <taxon>Eukaryota</taxon>
        <taxon>Fungi</taxon>
        <taxon>Dikarya</taxon>
        <taxon>Basidiomycota</taxon>
        <taxon>Agaricomycotina</taxon>
        <taxon>Agaricomycetes</taxon>
        <taxon>Agaricomycetidae</taxon>
        <taxon>Agaricales</taxon>
        <taxon>Marasmiineae</taxon>
        <taxon>Mycenaceae</taxon>
        <taxon>Mycena</taxon>
    </lineage>
</organism>
<name>A0A8H6Y4S7_9AGAR</name>
<evidence type="ECO:0000313" key="2">
    <source>
        <dbReference type="Proteomes" id="UP000620124"/>
    </source>
</evidence>
<protein>
    <submittedName>
        <fullName evidence="1">Uncharacterized protein</fullName>
    </submittedName>
</protein>
<dbReference type="Proteomes" id="UP000620124">
    <property type="component" value="Unassembled WGS sequence"/>
</dbReference>
<comment type="caution">
    <text evidence="1">The sequence shown here is derived from an EMBL/GenBank/DDBJ whole genome shotgun (WGS) entry which is preliminary data.</text>
</comment>
<reference evidence="1" key="1">
    <citation type="submission" date="2020-05" db="EMBL/GenBank/DDBJ databases">
        <title>Mycena genomes resolve the evolution of fungal bioluminescence.</title>
        <authorList>
            <person name="Tsai I.J."/>
        </authorList>
    </citation>
    <scope>NUCLEOTIDE SEQUENCE</scope>
    <source>
        <strain evidence="1">CCC161011</strain>
    </source>
</reference>
<sequence length="312" mass="35072">MQNRISSLRSTLYPHFPPELEREIFQIAALAHQRTIPTLMLVAARVKHWVEPLLYRIIVLCYPTGHAPHYASKVLGLPIFSIQILLRVIATKSPEFLRKSVRHLFLDIPIEPSIQNTIWTVCSGVVNLYIDPPLAVVMGGLQHLRRLTLWVSEFVKCCSVASTRPLLANVTHLALIGGLISAEYTRKLLPCLSLMVGLTHISLGSISGYGSRMHTTLCAKANLQCILFSIPTDDWEDELQTAHPALLDDSRFLCLRGERSCAENWLLGADTGEDYWTLADTFLRARREGKVDRSLIAILNTDTSIWETHLTI</sequence>
<proteinExistence type="predicted"/>
<evidence type="ECO:0000313" key="1">
    <source>
        <dbReference type="EMBL" id="KAF7354180.1"/>
    </source>
</evidence>
<dbReference type="EMBL" id="JACAZI010000008">
    <property type="protein sequence ID" value="KAF7354180.1"/>
    <property type="molecule type" value="Genomic_DNA"/>
</dbReference>
<dbReference type="AlphaFoldDB" id="A0A8H6Y4S7"/>
<keyword evidence="2" id="KW-1185">Reference proteome</keyword>
<gene>
    <name evidence="1" type="ORF">MVEN_01105700</name>
</gene>
<dbReference type="OrthoDB" id="3145912at2759"/>
<accession>A0A8H6Y4S7</accession>